<name>A0A131ZWI4_SARSC</name>
<sequence>IKCSEPENPLNGRAYYDNLTFQSIVRYDCQTSYKLYGPQNRTCQSNREWFPLDEPECKMIDCGQPDPFPNGYIEIQSTTIGSVIFFYCFDGMIYDGLHLNSTCDADGQWNPFPFPRCLAPCIIPNIENGLVENFPSGTRVMHGRSINVTCIDNFDLQYQSNPIVCYNGSWSQSPNCVPARCKKLPPRPRNGFVVAPKTDHGMRALFVCNDGYVLQGPNITFCHFGSWNITPPVCEPSKLLINSIVAEKLFNCFSKVYCPFPGYLENGKIMLVGHMGMYDYRPYIKRITNNRQIIYECDRGFQIIDGPPGATCIDGQWSPSNLPVCELYSHSKLLRWNRSIGSAVRIQQLHQIASNHSVSKSSLEHRRKRHHFKPSCLRLPNRKWMKFEPELDLYKHGIRLRLICENGYVLSNPNRTQMKCAKGKWKPEPPDCIPAPCVTPTIPNARFYWGKRLLIAGELIKHNSQIELICDNGFEQSNILINDTLSCSFGSWDSFSSEQICLPKSCHLPSITLINGNYLDLERNDTILDHNQIVHYECSTLDFGTNQTINEKIHCLFGELIYDSFGCFAKTLNQSKSLERVRGQCRSRDKIENALYYFNELFNEHLNVQSDRNRINNHNSTLDFDNLNNDSDQSLMPFEYEQGTEIVFRCISYKQKQSEHNQTKSSKSTWVIRCENGNWIGRSFDCDQETIRIESEVRNSFAETNLTSTSTSTSTATATATEFEKKIQKNLNGNNRSCSIEIFDENIRMYLDEKLLNENSTIEHNQSISICCSDIGQFKLIGPKTRICYNGVWSDEEPRCEGLSKQYNYSCKYFVSFLTVEKPPTILFKNQLGSIAQSAKGVLIVYPGTILHLDCLWQRKFGTPQWSWKLAQRQYLQCCSLI</sequence>
<dbReference type="SUPFAM" id="SSF57535">
    <property type="entry name" value="Complement control module/SCR domain"/>
    <property type="match status" value="7"/>
</dbReference>
<organism evidence="7 8">
    <name type="scientific">Sarcoptes scabiei</name>
    <name type="common">Itch mite</name>
    <name type="synonym">Acarus scabiei</name>
    <dbReference type="NCBI Taxonomy" id="52283"/>
    <lineage>
        <taxon>Eukaryota</taxon>
        <taxon>Metazoa</taxon>
        <taxon>Ecdysozoa</taxon>
        <taxon>Arthropoda</taxon>
        <taxon>Chelicerata</taxon>
        <taxon>Arachnida</taxon>
        <taxon>Acari</taxon>
        <taxon>Acariformes</taxon>
        <taxon>Sarcoptiformes</taxon>
        <taxon>Astigmata</taxon>
        <taxon>Psoroptidia</taxon>
        <taxon>Sarcoptoidea</taxon>
        <taxon>Sarcoptidae</taxon>
        <taxon>Sarcoptinae</taxon>
        <taxon>Sarcoptes</taxon>
    </lineage>
</organism>
<dbReference type="InterPro" id="IPR000436">
    <property type="entry name" value="Sushi_SCR_CCP_dom"/>
</dbReference>
<keyword evidence="4" id="KW-0325">Glycoprotein</keyword>
<evidence type="ECO:0000256" key="1">
    <source>
        <dbReference type="ARBA" id="ARBA00022659"/>
    </source>
</evidence>
<dbReference type="CDD" id="cd00033">
    <property type="entry name" value="CCP"/>
    <property type="match status" value="4"/>
</dbReference>
<reference evidence="7 8" key="1">
    <citation type="journal article" date="2015" name="Parasit. Vectors">
        <title>Draft genome of the scabies mite.</title>
        <authorList>
            <person name="Rider S.D.Jr."/>
            <person name="Morgan M.S."/>
            <person name="Arlian L.G."/>
        </authorList>
    </citation>
    <scope>NUCLEOTIDE SEQUENCE [LARGE SCALE GENOMIC DNA]</scope>
    <source>
        <strain evidence="7">Arlian Lab</strain>
    </source>
</reference>
<evidence type="ECO:0000256" key="4">
    <source>
        <dbReference type="ARBA" id="ARBA00023180"/>
    </source>
</evidence>
<evidence type="ECO:0000259" key="6">
    <source>
        <dbReference type="PROSITE" id="PS50923"/>
    </source>
</evidence>
<feature type="domain" description="Sushi" evidence="6">
    <location>
        <begin position="256"/>
        <end position="327"/>
    </location>
</feature>
<dbReference type="Gene3D" id="2.10.70.10">
    <property type="entry name" value="Complement Module, domain 1"/>
    <property type="match status" value="7"/>
</dbReference>
<accession>A0A131ZWI4</accession>
<gene>
    <name evidence="7" type="ORF">QR98_0014830</name>
</gene>
<comment type="caution">
    <text evidence="7">The sequence shown here is derived from an EMBL/GenBank/DDBJ whole genome shotgun (WGS) entry which is preliminary data.</text>
</comment>
<evidence type="ECO:0000256" key="2">
    <source>
        <dbReference type="ARBA" id="ARBA00022737"/>
    </source>
</evidence>
<dbReference type="PROSITE" id="PS50923">
    <property type="entry name" value="SUSHI"/>
    <property type="match status" value="6"/>
</dbReference>
<dbReference type="OrthoDB" id="5804959at2759"/>
<feature type="domain" description="Sushi" evidence="6">
    <location>
        <begin position="1"/>
        <end position="59"/>
    </location>
</feature>
<dbReference type="InterPro" id="IPR050350">
    <property type="entry name" value="Compl-Cell_Adhes-Reg"/>
</dbReference>
<feature type="domain" description="Sushi" evidence="6">
    <location>
        <begin position="736"/>
        <end position="802"/>
    </location>
</feature>
<keyword evidence="1 5" id="KW-0768">Sushi</keyword>
<dbReference type="SMART" id="SM00032">
    <property type="entry name" value="CCP"/>
    <property type="match status" value="8"/>
</dbReference>
<dbReference type="Pfam" id="PF00084">
    <property type="entry name" value="Sushi"/>
    <property type="match status" value="6"/>
</dbReference>
<dbReference type="PANTHER" id="PTHR19325:SF575">
    <property type="entry name" value="LOCOMOTION-RELATED PROTEIN HIKARU GENKI"/>
    <property type="match status" value="1"/>
</dbReference>
<feature type="domain" description="Sushi" evidence="6">
    <location>
        <begin position="374"/>
        <end position="434"/>
    </location>
</feature>
<dbReference type="EMBL" id="JXLN01003906">
    <property type="protein sequence ID" value="KPM03053.1"/>
    <property type="molecule type" value="Genomic_DNA"/>
</dbReference>
<dbReference type="VEuPathDB" id="VectorBase:SSCA006332"/>
<evidence type="ECO:0000256" key="3">
    <source>
        <dbReference type="ARBA" id="ARBA00023157"/>
    </source>
</evidence>
<keyword evidence="2" id="KW-0677">Repeat</keyword>
<comment type="caution">
    <text evidence="5">Lacks conserved residue(s) required for the propagation of feature annotation.</text>
</comment>
<dbReference type="PANTHER" id="PTHR19325">
    <property type="entry name" value="COMPLEMENT COMPONENT-RELATED SUSHI DOMAIN-CONTAINING"/>
    <property type="match status" value="1"/>
</dbReference>
<keyword evidence="3" id="KW-1015">Disulfide bond</keyword>
<evidence type="ECO:0000313" key="8">
    <source>
        <dbReference type="Proteomes" id="UP000616769"/>
    </source>
</evidence>
<proteinExistence type="predicted"/>
<dbReference type="Proteomes" id="UP000616769">
    <property type="component" value="Unassembled WGS sequence"/>
</dbReference>
<feature type="non-terminal residue" evidence="7">
    <location>
        <position position="882"/>
    </location>
</feature>
<feature type="domain" description="Sushi" evidence="6">
    <location>
        <begin position="179"/>
        <end position="236"/>
    </location>
</feature>
<dbReference type="InterPro" id="IPR035976">
    <property type="entry name" value="Sushi/SCR/CCP_sf"/>
</dbReference>
<protein>
    <submittedName>
        <fullName evidence="7">Sushi domain-containing protein 4</fullName>
    </submittedName>
</protein>
<evidence type="ECO:0000313" key="7">
    <source>
        <dbReference type="EMBL" id="KPM03053.1"/>
    </source>
</evidence>
<dbReference type="AlphaFoldDB" id="A0A131ZWI4"/>
<feature type="domain" description="Sushi" evidence="6">
    <location>
        <begin position="60"/>
        <end position="119"/>
    </location>
</feature>
<evidence type="ECO:0000256" key="5">
    <source>
        <dbReference type="PROSITE-ProRule" id="PRU00302"/>
    </source>
</evidence>